<dbReference type="GO" id="GO:0005886">
    <property type="term" value="C:plasma membrane"/>
    <property type="evidence" value="ECO:0007669"/>
    <property type="project" value="UniProtKB-SubCell"/>
</dbReference>
<keyword evidence="6" id="KW-0472">Membrane</keyword>
<name>A0A363UN12_9GAMM</name>
<protein>
    <submittedName>
        <fullName evidence="8">Biopolymer transporter ExbD</fullName>
    </submittedName>
</protein>
<gene>
    <name evidence="8" type="ORF">DEH80_05190</name>
</gene>
<evidence type="ECO:0000256" key="7">
    <source>
        <dbReference type="RuleBase" id="RU003879"/>
    </source>
</evidence>
<dbReference type="PANTHER" id="PTHR30558:SF3">
    <property type="entry name" value="BIOPOLYMER TRANSPORT PROTEIN EXBD-RELATED"/>
    <property type="match status" value="1"/>
</dbReference>
<keyword evidence="7" id="KW-0653">Protein transport</keyword>
<dbReference type="GO" id="GO:0022857">
    <property type="term" value="F:transmembrane transporter activity"/>
    <property type="evidence" value="ECO:0007669"/>
    <property type="project" value="InterPro"/>
</dbReference>
<evidence type="ECO:0000256" key="5">
    <source>
        <dbReference type="ARBA" id="ARBA00022989"/>
    </source>
</evidence>
<keyword evidence="7" id="KW-0813">Transport</keyword>
<comment type="caution">
    <text evidence="8">The sequence shown here is derived from an EMBL/GenBank/DDBJ whole genome shotgun (WGS) entry which is preliminary data.</text>
</comment>
<dbReference type="Pfam" id="PF02472">
    <property type="entry name" value="ExbD"/>
    <property type="match status" value="1"/>
</dbReference>
<dbReference type="EMBL" id="QEQK01000004">
    <property type="protein sequence ID" value="PWN56816.1"/>
    <property type="molecule type" value="Genomic_DNA"/>
</dbReference>
<evidence type="ECO:0000313" key="9">
    <source>
        <dbReference type="Proteomes" id="UP000251800"/>
    </source>
</evidence>
<dbReference type="Proteomes" id="UP000251800">
    <property type="component" value="Unassembled WGS sequence"/>
</dbReference>
<evidence type="ECO:0000313" key="8">
    <source>
        <dbReference type="EMBL" id="PWN56816.1"/>
    </source>
</evidence>
<sequence length="171" mass="18923">MKESRRAKRMRERNAKKGRVASMNMISLMDIFTILVFFLLVNSSAVETLPSAKELKLPEAFEETKAGETVSVMITRTDILVNGKRAMTVDEAREAETLSAVTELLAEVPKSLLVYEDGSESEGREDVTILADEGTPYKVIRKVMQACTTAEYARISLAILQKTEIESGSDA</sequence>
<dbReference type="PANTHER" id="PTHR30558">
    <property type="entry name" value="EXBD MEMBRANE COMPONENT OF PMF-DRIVEN MACROMOLECULE IMPORT SYSTEM"/>
    <property type="match status" value="1"/>
</dbReference>
<evidence type="ECO:0000256" key="2">
    <source>
        <dbReference type="ARBA" id="ARBA00005811"/>
    </source>
</evidence>
<comment type="similarity">
    <text evidence="2 7">Belongs to the ExbD/TolR family.</text>
</comment>
<reference evidence="8 9" key="1">
    <citation type="submission" date="2018-05" db="EMBL/GenBank/DDBJ databases">
        <title>Abyssibacter profundi OUC007T gen. nov., sp. nov, a marine bacterium isolated from seawater of the Mariana Trench.</title>
        <authorList>
            <person name="Zhou S."/>
        </authorList>
    </citation>
    <scope>NUCLEOTIDE SEQUENCE [LARGE SCALE GENOMIC DNA]</scope>
    <source>
        <strain evidence="8 9">OUC007</strain>
    </source>
</reference>
<dbReference type="GO" id="GO:0015031">
    <property type="term" value="P:protein transport"/>
    <property type="evidence" value="ECO:0007669"/>
    <property type="project" value="UniProtKB-KW"/>
</dbReference>
<evidence type="ECO:0000256" key="1">
    <source>
        <dbReference type="ARBA" id="ARBA00004162"/>
    </source>
</evidence>
<accession>A0A363UN12</accession>
<organism evidence="8 9">
    <name type="scientific">Abyssibacter profundi</name>
    <dbReference type="NCBI Taxonomy" id="2182787"/>
    <lineage>
        <taxon>Bacteria</taxon>
        <taxon>Pseudomonadati</taxon>
        <taxon>Pseudomonadota</taxon>
        <taxon>Gammaproteobacteria</taxon>
        <taxon>Chromatiales</taxon>
        <taxon>Oceanococcaceae</taxon>
        <taxon>Abyssibacter</taxon>
    </lineage>
</organism>
<keyword evidence="4 7" id="KW-0812">Transmembrane</keyword>
<evidence type="ECO:0000256" key="4">
    <source>
        <dbReference type="ARBA" id="ARBA00022692"/>
    </source>
</evidence>
<comment type="subcellular location">
    <subcellularLocation>
        <location evidence="1">Cell membrane</location>
        <topology evidence="1">Single-pass membrane protein</topology>
    </subcellularLocation>
    <subcellularLocation>
        <location evidence="7">Cell membrane</location>
        <topology evidence="7">Single-pass type II membrane protein</topology>
    </subcellularLocation>
</comment>
<evidence type="ECO:0000256" key="6">
    <source>
        <dbReference type="ARBA" id="ARBA00023136"/>
    </source>
</evidence>
<evidence type="ECO:0000256" key="3">
    <source>
        <dbReference type="ARBA" id="ARBA00022475"/>
    </source>
</evidence>
<dbReference type="OrthoDB" id="5294637at2"/>
<dbReference type="AlphaFoldDB" id="A0A363UN12"/>
<dbReference type="InterPro" id="IPR003400">
    <property type="entry name" value="ExbD"/>
</dbReference>
<keyword evidence="9" id="KW-1185">Reference proteome</keyword>
<keyword evidence="3" id="KW-1003">Cell membrane</keyword>
<proteinExistence type="inferred from homology"/>
<keyword evidence="5" id="KW-1133">Transmembrane helix</keyword>